<sequence length="96" mass="10943">MNENLSMKDLTQMINGIMGQKVLSEQQLERIMDGAKLAHQKGGMPSVLEYLMKVTQADVDMKDLKKFADDVQHNPNMGMDILKGNKNIKPNKRKKR</sequence>
<gene>
    <name evidence="2" type="ORF">IC620_00890</name>
</gene>
<keyword evidence="3" id="KW-1185">Reference proteome</keyword>
<feature type="region of interest" description="Disordered" evidence="1">
    <location>
        <begin position="70"/>
        <end position="96"/>
    </location>
</feature>
<evidence type="ECO:0000256" key="1">
    <source>
        <dbReference type="SAM" id="MobiDB-lite"/>
    </source>
</evidence>
<protein>
    <submittedName>
        <fullName evidence="2">Uncharacterized protein</fullName>
    </submittedName>
</protein>
<accession>A0A926N815</accession>
<evidence type="ECO:0000313" key="3">
    <source>
        <dbReference type="Proteomes" id="UP000661691"/>
    </source>
</evidence>
<organism evidence="2 3">
    <name type="scientific">Polycladospora coralii</name>
    <dbReference type="NCBI Taxonomy" id="2771432"/>
    <lineage>
        <taxon>Bacteria</taxon>
        <taxon>Bacillati</taxon>
        <taxon>Bacillota</taxon>
        <taxon>Bacilli</taxon>
        <taxon>Bacillales</taxon>
        <taxon>Thermoactinomycetaceae</taxon>
        <taxon>Polycladospora</taxon>
    </lineage>
</organism>
<dbReference type="AlphaFoldDB" id="A0A926N815"/>
<name>A0A926N815_9BACL</name>
<comment type="caution">
    <text evidence="2">The sequence shown here is derived from an EMBL/GenBank/DDBJ whole genome shotgun (WGS) entry which is preliminary data.</text>
</comment>
<evidence type="ECO:0000313" key="2">
    <source>
        <dbReference type="EMBL" id="MBD1370917.1"/>
    </source>
</evidence>
<dbReference type="Proteomes" id="UP000661691">
    <property type="component" value="Unassembled WGS sequence"/>
</dbReference>
<proteinExistence type="predicted"/>
<dbReference type="RefSeq" id="WP_191139180.1">
    <property type="nucleotide sequence ID" value="NZ_JACXAG020000002.1"/>
</dbReference>
<reference evidence="2" key="1">
    <citation type="submission" date="2020-09" db="EMBL/GenBank/DDBJ databases">
        <title>A novel bacterium of genus Hazenella, isolated from South China Sea.</title>
        <authorList>
            <person name="Huang H."/>
            <person name="Mo K."/>
            <person name="Hu Y."/>
        </authorList>
    </citation>
    <scope>NUCLEOTIDE SEQUENCE</scope>
    <source>
        <strain evidence="2">IB182357</strain>
    </source>
</reference>
<dbReference type="EMBL" id="JACXAH010000002">
    <property type="protein sequence ID" value="MBD1370917.1"/>
    <property type="molecule type" value="Genomic_DNA"/>
</dbReference>